<gene>
    <name evidence="1" type="ORF">ACFS6I_10605</name>
</gene>
<accession>A0ABW5YVV0</accession>
<protein>
    <submittedName>
        <fullName evidence="1">Uncharacterized protein</fullName>
    </submittedName>
</protein>
<dbReference type="Gene3D" id="2.30.130.30">
    <property type="entry name" value="Hypothetical protein"/>
    <property type="match status" value="1"/>
</dbReference>
<evidence type="ECO:0000313" key="2">
    <source>
        <dbReference type="Proteomes" id="UP001597509"/>
    </source>
</evidence>
<sequence>MEHINFSQNWNNKLDCEAFTTLRMPNERYKTGQVFEITLNEESKSCATLVAITYINIEDITEYIARLDTGCSAEDCKKIIRDIYPNADFTQQRLAYLLFVKSKDN</sequence>
<comment type="caution">
    <text evidence="1">The sequence shown here is derived from an EMBL/GenBank/DDBJ whole genome shotgun (WGS) entry which is preliminary data.</text>
</comment>
<name>A0ABW5YVV0_9SPHI</name>
<reference evidence="2" key="1">
    <citation type="journal article" date="2019" name="Int. J. Syst. Evol. Microbiol.">
        <title>The Global Catalogue of Microorganisms (GCM) 10K type strain sequencing project: providing services to taxonomists for standard genome sequencing and annotation.</title>
        <authorList>
            <consortium name="The Broad Institute Genomics Platform"/>
            <consortium name="The Broad Institute Genome Sequencing Center for Infectious Disease"/>
            <person name="Wu L."/>
            <person name="Ma J."/>
        </authorList>
    </citation>
    <scope>NUCLEOTIDE SEQUENCE [LARGE SCALE GENOMIC DNA]</scope>
    <source>
        <strain evidence="2">KCTC 22209</strain>
    </source>
</reference>
<evidence type="ECO:0000313" key="1">
    <source>
        <dbReference type="EMBL" id="MFD2904376.1"/>
    </source>
</evidence>
<dbReference type="Proteomes" id="UP001597509">
    <property type="component" value="Unassembled WGS sequence"/>
</dbReference>
<organism evidence="1 2">
    <name type="scientific">Sphingobacterium anhuiense</name>
    <dbReference type="NCBI Taxonomy" id="493780"/>
    <lineage>
        <taxon>Bacteria</taxon>
        <taxon>Pseudomonadati</taxon>
        <taxon>Bacteroidota</taxon>
        <taxon>Sphingobacteriia</taxon>
        <taxon>Sphingobacteriales</taxon>
        <taxon>Sphingobacteriaceae</taxon>
        <taxon>Sphingobacterium</taxon>
    </lineage>
</organism>
<dbReference type="EMBL" id="JBHUPE010000004">
    <property type="protein sequence ID" value="MFD2904376.1"/>
    <property type="molecule type" value="Genomic_DNA"/>
</dbReference>
<keyword evidence="2" id="KW-1185">Reference proteome</keyword>
<proteinExistence type="predicted"/>
<dbReference type="RefSeq" id="WP_380920307.1">
    <property type="nucleotide sequence ID" value="NZ_JBHUPE010000004.1"/>
</dbReference>